<dbReference type="KEGG" id="kng:KNAG_0D03750"/>
<dbReference type="RefSeq" id="XP_022464367.1">
    <property type="nucleotide sequence ID" value="XM_022607809.1"/>
</dbReference>
<name>J7S755_HUIN7</name>
<evidence type="ECO:0000313" key="3">
    <source>
        <dbReference type="Proteomes" id="UP000006310"/>
    </source>
</evidence>
<feature type="region of interest" description="Disordered" evidence="1">
    <location>
        <begin position="567"/>
        <end position="617"/>
    </location>
</feature>
<dbReference type="GeneID" id="34525810"/>
<reference evidence="3" key="2">
    <citation type="submission" date="2012-08" db="EMBL/GenBank/DDBJ databases">
        <title>Genome sequence of Kazachstania naganishii.</title>
        <authorList>
            <person name="Gordon J.L."/>
            <person name="Armisen D."/>
            <person name="Proux-Wera E."/>
            <person name="OhEigeartaigh S.S."/>
            <person name="Byrne K.P."/>
            <person name="Wolfe K.H."/>
        </authorList>
    </citation>
    <scope>NUCLEOTIDE SEQUENCE [LARGE SCALE GENOMIC DNA]</scope>
    <source>
        <strain evidence="3">ATCC MYA-139 / BCRC 22969 / CBS 8797 / CCRC 22969 / KCTC 17520 / NBRC 10181 / NCYC 3082</strain>
    </source>
</reference>
<protein>
    <submittedName>
        <fullName evidence="2">Uncharacterized protein</fullName>
    </submittedName>
</protein>
<dbReference type="STRING" id="1071383.J7S755"/>
<gene>
    <name evidence="2" type="primary">KNAG0D03750</name>
    <name evidence="2" type="ordered locus">KNAG_0D03750</name>
</gene>
<dbReference type="Proteomes" id="UP000006310">
    <property type="component" value="Chromosome 4"/>
</dbReference>
<feature type="region of interest" description="Disordered" evidence="1">
    <location>
        <begin position="730"/>
        <end position="770"/>
    </location>
</feature>
<dbReference type="HOGENOM" id="CLU_360944_0_0_1"/>
<reference evidence="2 3" key="1">
    <citation type="journal article" date="2011" name="Proc. Natl. Acad. Sci. U.S.A.">
        <title>Evolutionary erosion of yeast sex chromosomes by mating-type switching accidents.</title>
        <authorList>
            <person name="Gordon J.L."/>
            <person name="Armisen D."/>
            <person name="Proux-Wera E."/>
            <person name="Oheigeartaigh S.S."/>
            <person name="Byrne K.P."/>
            <person name="Wolfe K.H."/>
        </authorList>
    </citation>
    <scope>NUCLEOTIDE SEQUENCE [LARGE SCALE GENOMIC DNA]</scope>
    <source>
        <strain evidence="3">ATCC MYA-139 / BCRC 22969 / CBS 8797 / CCRC 22969 / KCTC 17520 / NBRC 10181 / NCYC 3082</strain>
    </source>
</reference>
<dbReference type="Pfam" id="PF22575">
    <property type="entry name" value="Vir1p"/>
    <property type="match status" value="3"/>
</dbReference>
<sequence>MEVAGREHLIRSVVGAFVALNGSGRPSSRQVVYDLIAALGQLKFGDGALFERVSADLHFSVTDADVIGSLWGDYTESTQLDVVAVLVAYCSVFPFLQPLVRRNAHKWTKIPSRCVGTRRTEGVRVFTVLKIVSQFSSLDDELFQFYKFGWGSALCHHWIPLWTNGLKSDWDTQLQNNSITEMFANEPKMHYFIVTCSPEQLDYKETTMAPFKPFIMKTYSSCLKFFNPDWMDIPVAEKIREQTRGAPSDLQLVMEVIDHPELSFLEESRLIFLLHGALRNISQLNAVSLHDKLGQLGTTQSMLSIFKLLEFILAKFLNQLRGKTVSSNFSIPHWFAEDILTKIPPISKPLFIFEDEHADMAGPWARTTTTKNIEILLQCLNYTLIINNSILKQYRVLNIDYLKVGDTSNSTVDYILSNSFFQLNYIASLTTLCVSKQVEEVQQDPLEGKLLFASSVKSIENLIVLHGNTALYHLLKFIKQISQENLLLQGISIHLLNHLFYHGRSRFVHEICSQNELSTNALREYISLWNDGSEKYASFYCDILPEKQKKVKKVTVNIDHLNQIIQDLEQPGENENVPRATPESKRDSQTSHSRATQKPATISQPVPQKSMKNYMNSDIPTATTSKYDAYSAASFVPSSTANAGSNLGTSPFLQQQHPSGAATANPGGYVIPNYNTGINVPMDTPTYTNNSPFNLNFNYSTALSRRTDYINSSSAPNTPLPVVRPDLRTGHTAMRNPSLGGASSASTTATSNASTVAFTSSPWNTEPTNMMMTKTPQNKIVNTGKNYILGGHNNVKNNSRAQSIHIDQFQTGPTM</sequence>
<dbReference type="OMA" id="NYILGGH"/>
<dbReference type="eggNOG" id="ENOG502QWIZ">
    <property type="taxonomic scope" value="Eukaryota"/>
</dbReference>
<dbReference type="AlphaFoldDB" id="J7S755"/>
<feature type="compositionally biased region" description="Polar residues" evidence="1">
    <location>
        <begin position="590"/>
        <end position="617"/>
    </location>
</feature>
<evidence type="ECO:0000313" key="2">
    <source>
        <dbReference type="EMBL" id="CCK70121.1"/>
    </source>
</evidence>
<dbReference type="EMBL" id="HE978317">
    <property type="protein sequence ID" value="CCK70121.1"/>
    <property type="molecule type" value="Genomic_DNA"/>
</dbReference>
<evidence type="ECO:0000256" key="1">
    <source>
        <dbReference type="SAM" id="MobiDB-lite"/>
    </source>
</evidence>
<dbReference type="GO" id="GO:0045944">
    <property type="term" value="P:positive regulation of transcription by RNA polymerase II"/>
    <property type="evidence" value="ECO:0007669"/>
    <property type="project" value="InterPro"/>
</dbReference>
<feature type="compositionally biased region" description="Low complexity" evidence="1">
    <location>
        <begin position="742"/>
        <end position="761"/>
    </location>
</feature>
<accession>J7S755</accession>
<keyword evidence="3" id="KW-1185">Reference proteome</keyword>
<dbReference type="InterPro" id="IPR054776">
    <property type="entry name" value="VIR1_yeast"/>
</dbReference>
<organism evidence="2 3">
    <name type="scientific">Huiozyma naganishii (strain ATCC MYA-139 / BCRC 22969 / CBS 8797 / KCTC 17520 / NBRC 10181 / NCYC 3082 / Yp74L-3)</name>
    <name type="common">Yeast</name>
    <name type="synonym">Kazachstania naganishii</name>
    <dbReference type="NCBI Taxonomy" id="1071383"/>
    <lineage>
        <taxon>Eukaryota</taxon>
        <taxon>Fungi</taxon>
        <taxon>Dikarya</taxon>
        <taxon>Ascomycota</taxon>
        <taxon>Saccharomycotina</taxon>
        <taxon>Saccharomycetes</taxon>
        <taxon>Saccharomycetales</taxon>
        <taxon>Saccharomycetaceae</taxon>
        <taxon>Huiozyma</taxon>
    </lineage>
</organism>
<proteinExistence type="predicted"/>
<dbReference type="GO" id="GO:0051321">
    <property type="term" value="P:meiotic cell cycle"/>
    <property type="evidence" value="ECO:0007669"/>
    <property type="project" value="InterPro"/>
</dbReference>
<dbReference type="OrthoDB" id="4069217at2759"/>